<feature type="transmembrane region" description="Helical" evidence="6">
    <location>
        <begin position="388"/>
        <end position="409"/>
    </location>
</feature>
<evidence type="ECO:0000313" key="8">
    <source>
        <dbReference type="EMBL" id="MBA8814615.1"/>
    </source>
</evidence>
<dbReference type="GO" id="GO:0016020">
    <property type="term" value="C:membrane"/>
    <property type="evidence" value="ECO:0007669"/>
    <property type="project" value="UniProtKB-SubCell"/>
</dbReference>
<evidence type="ECO:0000256" key="5">
    <source>
        <dbReference type="ARBA" id="ARBA00023136"/>
    </source>
</evidence>
<dbReference type="PANTHER" id="PTHR43243">
    <property type="entry name" value="INNER MEMBRANE TRANSPORTER YGJI-RELATED"/>
    <property type="match status" value="1"/>
</dbReference>
<protein>
    <submittedName>
        <fullName evidence="8">APA family basic amino acid/polyamine antiporter</fullName>
    </submittedName>
    <submittedName>
        <fullName evidence="7">Amino acid permease</fullName>
    </submittedName>
</protein>
<feature type="transmembrane region" description="Helical" evidence="6">
    <location>
        <begin position="42"/>
        <end position="64"/>
    </location>
</feature>
<dbReference type="Gene3D" id="1.20.1740.10">
    <property type="entry name" value="Amino acid/polyamine transporter I"/>
    <property type="match status" value="1"/>
</dbReference>
<dbReference type="EMBL" id="BJUV01000016">
    <property type="protein sequence ID" value="GEK83509.1"/>
    <property type="molecule type" value="Genomic_DNA"/>
</dbReference>
<dbReference type="PIRSF" id="PIRSF006060">
    <property type="entry name" value="AA_transporter"/>
    <property type="match status" value="1"/>
</dbReference>
<feature type="transmembrane region" description="Helical" evidence="6">
    <location>
        <begin position="336"/>
        <end position="367"/>
    </location>
</feature>
<evidence type="ECO:0000313" key="7">
    <source>
        <dbReference type="EMBL" id="GEK83509.1"/>
    </source>
</evidence>
<feature type="transmembrane region" description="Helical" evidence="6">
    <location>
        <begin position="163"/>
        <end position="181"/>
    </location>
</feature>
<evidence type="ECO:0000256" key="4">
    <source>
        <dbReference type="ARBA" id="ARBA00022989"/>
    </source>
</evidence>
<dbReference type="Proteomes" id="UP000321154">
    <property type="component" value="Unassembled WGS sequence"/>
</dbReference>
<feature type="transmembrane region" description="Helical" evidence="6">
    <location>
        <begin position="472"/>
        <end position="490"/>
    </location>
</feature>
<evidence type="ECO:0000313" key="9">
    <source>
        <dbReference type="Proteomes" id="UP000321154"/>
    </source>
</evidence>
<feature type="transmembrane region" description="Helical" evidence="6">
    <location>
        <begin position="292"/>
        <end position="316"/>
    </location>
</feature>
<evidence type="ECO:0000256" key="3">
    <source>
        <dbReference type="ARBA" id="ARBA00022692"/>
    </source>
</evidence>
<comment type="subcellular location">
    <subcellularLocation>
        <location evidence="1">Membrane</location>
        <topology evidence="1">Multi-pass membrane protein</topology>
    </subcellularLocation>
</comment>
<comment type="caution">
    <text evidence="8">The sequence shown here is derived from an EMBL/GenBank/DDBJ whole genome shotgun (WGS) entry which is preliminary data.</text>
</comment>
<keyword evidence="4 6" id="KW-1133">Transmembrane helix</keyword>
<name>A0A7W3JKS8_9MICO</name>
<organism evidence="8 10">
    <name type="scientific">Frigoribacterium faeni</name>
    <dbReference type="NCBI Taxonomy" id="145483"/>
    <lineage>
        <taxon>Bacteria</taxon>
        <taxon>Bacillati</taxon>
        <taxon>Actinomycetota</taxon>
        <taxon>Actinomycetes</taxon>
        <taxon>Micrococcales</taxon>
        <taxon>Microbacteriaceae</taxon>
        <taxon>Frigoribacterium</taxon>
    </lineage>
</organism>
<feature type="transmembrane region" description="Helical" evidence="6">
    <location>
        <begin position="71"/>
        <end position="92"/>
    </location>
</feature>
<dbReference type="AlphaFoldDB" id="A0A7W3JKS8"/>
<feature type="transmembrane region" description="Helical" evidence="6">
    <location>
        <begin position="188"/>
        <end position="211"/>
    </location>
</feature>
<dbReference type="GO" id="GO:0015171">
    <property type="term" value="F:amino acid transmembrane transporter activity"/>
    <property type="evidence" value="ECO:0007669"/>
    <property type="project" value="TreeGrafter"/>
</dbReference>
<feature type="transmembrane region" description="Helical" evidence="6">
    <location>
        <begin position="447"/>
        <end position="466"/>
    </location>
</feature>
<evidence type="ECO:0000313" key="10">
    <source>
        <dbReference type="Proteomes" id="UP000522688"/>
    </source>
</evidence>
<evidence type="ECO:0000256" key="6">
    <source>
        <dbReference type="SAM" id="Phobius"/>
    </source>
</evidence>
<feature type="transmembrane region" description="Helical" evidence="6">
    <location>
        <begin position="250"/>
        <end position="271"/>
    </location>
</feature>
<proteinExistence type="predicted"/>
<gene>
    <name evidence="8" type="ORF">FB463_002890</name>
    <name evidence="7" type="ORF">FFA01_18180</name>
</gene>
<feature type="transmembrane region" description="Helical" evidence="6">
    <location>
        <begin position="415"/>
        <end position="435"/>
    </location>
</feature>
<dbReference type="Pfam" id="PF13520">
    <property type="entry name" value="AA_permease_2"/>
    <property type="match status" value="1"/>
</dbReference>
<keyword evidence="9" id="KW-1185">Reference proteome</keyword>
<dbReference type="OrthoDB" id="9762947at2"/>
<reference evidence="8 10" key="2">
    <citation type="submission" date="2020-07" db="EMBL/GenBank/DDBJ databases">
        <title>Sequencing the genomes of 1000 actinobacteria strains.</title>
        <authorList>
            <person name="Klenk H.-P."/>
        </authorList>
    </citation>
    <scope>NUCLEOTIDE SEQUENCE [LARGE SCALE GENOMIC DNA]</scope>
    <source>
        <strain evidence="8 10">DSM 10309</strain>
    </source>
</reference>
<keyword evidence="5 6" id="KW-0472">Membrane</keyword>
<keyword evidence="3 6" id="KW-0812">Transmembrane</keyword>
<dbReference type="EMBL" id="JACGWW010000006">
    <property type="protein sequence ID" value="MBA8814615.1"/>
    <property type="molecule type" value="Genomic_DNA"/>
</dbReference>
<dbReference type="InterPro" id="IPR002293">
    <property type="entry name" value="AA/rel_permease1"/>
</dbReference>
<sequence>MANPTRARGPRSIWRTKSVESSIADSLGSENGLKRSLGTWDLTLMGVAVAVGAGIFSVGANAAANYAGPSVTLSFVLAALTCGLAIMCYAEFASTIPVAGSAYTFTYATMGEFLAWIIGWDLILEMFTASAVLAKYWGVYLASAFDTFGIGIPPTFMLGGIEVSWPAFLIVAVFTALLVAGTQLTARVGAVFTIIKVVIVLFVIVVGFFFVRAANYSPFVPAAEPSATGAGASDTWSQSMFSWLTGAAPAQYGVFGLLAAASLVFFAFIGFDVVATSAEEVKNPQKTLPRGIFLGLAVVTVLYVLVSIVLTGMVSYRDLAGEDDPSLATAFRLVGADWAAGIISIGALAGLTTVIMVLLLGLSRIVFSMSRDGLLPRWLAKTSPTRKTPVRIQVIAGTVVAFVAAFTDVGVLEEMINIGTLSAFVLVSIGVIVLRRKRPDLPRAFRVPLSPVLPILSAALCVWLMLNLTTLTWARFGAWLVLGVVVYLSYGRRHSRVGLGEEAPEPTGAVAPRD</sequence>
<dbReference type="Proteomes" id="UP000522688">
    <property type="component" value="Unassembled WGS sequence"/>
</dbReference>
<evidence type="ECO:0000256" key="1">
    <source>
        <dbReference type="ARBA" id="ARBA00004141"/>
    </source>
</evidence>
<evidence type="ECO:0000256" key="2">
    <source>
        <dbReference type="ARBA" id="ARBA00022448"/>
    </source>
</evidence>
<dbReference type="RefSeq" id="WP_146855304.1">
    <property type="nucleotide sequence ID" value="NZ_BAAAHR010000003.1"/>
</dbReference>
<feature type="transmembrane region" description="Helical" evidence="6">
    <location>
        <begin position="136"/>
        <end position="157"/>
    </location>
</feature>
<feature type="transmembrane region" description="Helical" evidence="6">
    <location>
        <begin position="104"/>
        <end position="124"/>
    </location>
</feature>
<reference evidence="7 9" key="1">
    <citation type="submission" date="2019-07" db="EMBL/GenBank/DDBJ databases">
        <title>Whole genome shotgun sequence of Frigoribacterium faeni NBRC 103066.</title>
        <authorList>
            <person name="Hosoyama A."/>
            <person name="Uohara A."/>
            <person name="Ohji S."/>
            <person name="Ichikawa N."/>
        </authorList>
    </citation>
    <scope>NUCLEOTIDE SEQUENCE [LARGE SCALE GENOMIC DNA]</scope>
    <source>
        <strain evidence="7 9">NBRC 103066</strain>
    </source>
</reference>
<dbReference type="PANTHER" id="PTHR43243:SF4">
    <property type="entry name" value="CATIONIC AMINO ACID TRANSPORTER 4"/>
    <property type="match status" value="1"/>
</dbReference>
<keyword evidence="2" id="KW-0813">Transport</keyword>
<accession>A0A7W3JKS8</accession>